<evidence type="ECO:0000256" key="2">
    <source>
        <dbReference type="PIRSR" id="PIRSR617774-1"/>
    </source>
</evidence>
<dbReference type="CDD" id="cd20305">
    <property type="entry name" value="cupin_OxDC_C"/>
    <property type="match status" value="1"/>
</dbReference>
<feature type="binding site" evidence="3">
    <location>
        <position position="126"/>
    </location>
    <ligand>
        <name>Mn(2+)</name>
        <dbReference type="ChEBI" id="CHEBI:29035"/>
        <label>1</label>
    </ligand>
</feature>
<keyword evidence="5" id="KW-0732">Signal</keyword>
<feature type="binding site" evidence="3">
    <location>
        <position position="124"/>
    </location>
    <ligand>
        <name>Mn(2+)</name>
        <dbReference type="ChEBI" id="CHEBI:29035"/>
        <label>1</label>
    </ligand>
</feature>
<dbReference type="InterPro" id="IPR006311">
    <property type="entry name" value="TAT_signal"/>
</dbReference>
<dbReference type="GO" id="GO:0046872">
    <property type="term" value="F:metal ion binding"/>
    <property type="evidence" value="ECO:0007669"/>
    <property type="project" value="UniProtKB-KW"/>
</dbReference>
<evidence type="ECO:0000256" key="3">
    <source>
        <dbReference type="PIRSR" id="PIRSR617774-2"/>
    </source>
</evidence>
<evidence type="ECO:0000313" key="7">
    <source>
        <dbReference type="EMBL" id="QKE93071.1"/>
    </source>
</evidence>
<dbReference type="KEGG" id="lck:HN018_23020"/>
<dbReference type="PROSITE" id="PS51318">
    <property type="entry name" value="TAT"/>
    <property type="match status" value="1"/>
</dbReference>
<feature type="region of interest" description="Disordered" evidence="4">
    <location>
        <begin position="40"/>
        <end position="79"/>
    </location>
</feature>
<evidence type="ECO:0000256" key="5">
    <source>
        <dbReference type="SAM" id="SignalP"/>
    </source>
</evidence>
<feature type="domain" description="Cupin type-1" evidence="6">
    <location>
        <begin position="77"/>
        <end position="221"/>
    </location>
</feature>
<keyword evidence="8" id="KW-1185">Reference proteome</keyword>
<geneLocation type="plasmid" evidence="7 8">
    <name>unnamed1</name>
</geneLocation>
<dbReference type="CDD" id="cd20304">
    <property type="entry name" value="cupin_OxDC_N"/>
    <property type="match status" value="1"/>
</dbReference>
<dbReference type="Pfam" id="PF00190">
    <property type="entry name" value="Cupin_1"/>
    <property type="match status" value="2"/>
</dbReference>
<dbReference type="AlphaFoldDB" id="A0A6M8HYA2"/>
<accession>A0A6M8HYA2</accession>
<evidence type="ECO:0000256" key="1">
    <source>
        <dbReference type="ARBA" id="ARBA00022723"/>
    </source>
</evidence>
<feature type="active site" description="Proton donor" evidence="2">
    <location>
        <position position="362"/>
    </location>
</feature>
<dbReference type="PANTHER" id="PTHR35848">
    <property type="entry name" value="OXALATE-BINDING PROTEIN"/>
    <property type="match status" value="1"/>
</dbReference>
<dbReference type="EMBL" id="CP053709">
    <property type="protein sequence ID" value="QKE93071.1"/>
    <property type="molecule type" value="Genomic_DNA"/>
</dbReference>
<name>A0A6M8HYA2_9PROT</name>
<dbReference type="SMART" id="SM00835">
    <property type="entry name" value="Cupin_1"/>
    <property type="match status" value="2"/>
</dbReference>
<feature type="domain" description="Cupin type-1" evidence="6">
    <location>
        <begin position="255"/>
        <end position="398"/>
    </location>
</feature>
<organism evidence="7 8">
    <name type="scientific">Lichenicola cladoniae</name>
    <dbReference type="NCBI Taxonomy" id="1484109"/>
    <lineage>
        <taxon>Bacteria</taxon>
        <taxon>Pseudomonadati</taxon>
        <taxon>Pseudomonadota</taxon>
        <taxon>Alphaproteobacteria</taxon>
        <taxon>Acetobacterales</taxon>
        <taxon>Acetobacteraceae</taxon>
        <taxon>Lichenicola</taxon>
    </lineage>
</organism>
<dbReference type="InterPro" id="IPR051610">
    <property type="entry name" value="GPI/OXD"/>
</dbReference>
<dbReference type="GO" id="GO:0033609">
    <property type="term" value="P:oxalate metabolic process"/>
    <property type="evidence" value="ECO:0007669"/>
    <property type="project" value="InterPro"/>
</dbReference>
<feature type="chain" id="PRO_5026929478" evidence="5">
    <location>
        <begin position="34"/>
        <end position="410"/>
    </location>
</feature>
<feature type="binding site" evidence="3">
    <location>
        <position position="130"/>
    </location>
    <ligand>
        <name>Mn(2+)</name>
        <dbReference type="ChEBI" id="CHEBI:29035"/>
        <label>1</label>
    </ligand>
</feature>
<feature type="binding site" evidence="3">
    <location>
        <position position="304"/>
    </location>
    <ligand>
        <name>Mn(2+)</name>
        <dbReference type="ChEBI" id="CHEBI:29035"/>
        <label>2</label>
    </ligand>
</feature>
<dbReference type="NCBIfam" id="TIGR03404">
    <property type="entry name" value="bicupin_oxalic"/>
    <property type="match status" value="1"/>
</dbReference>
<dbReference type="RefSeq" id="WP_171836243.1">
    <property type="nucleotide sequence ID" value="NZ_CP053709.1"/>
</dbReference>
<dbReference type="InterPro" id="IPR014710">
    <property type="entry name" value="RmlC-like_jellyroll"/>
</dbReference>
<protein>
    <submittedName>
        <fullName evidence="7">Oxalate decarboxylase family bicupin</fullName>
    </submittedName>
</protein>
<feature type="compositionally biased region" description="Basic and acidic residues" evidence="4">
    <location>
        <begin position="49"/>
        <end position="58"/>
    </location>
</feature>
<keyword evidence="7" id="KW-0614">Plasmid</keyword>
<gene>
    <name evidence="7" type="ORF">HN018_23020</name>
</gene>
<proteinExistence type="predicted"/>
<feature type="binding site" evidence="3">
    <location>
        <position position="169"/>
    </location>
    <ligand>
        <name>Mn(2+)</name>
        <dbReference type="ChEBI" id="CHEBI:29035"/>
        <label>1</label>
    </ligand>
</feature>
<sequence>MNSFSRRRILTAGAGAAGGLAALSVGTAANALAAAAGQPARVSPIGDDPGPHDPARDGEEPDLVNPPRTDHGTLPNLKFSFSDSHVRETDGGWTRQVTERELGISKSIAGVDMRLVPGGVREMHWHKQGEWSIMLAGAARITAVDQNGRNFIDDVNEGDLWYFPSGVPHSIQALDQGCEFLLVFDDGSFNEDSTFLISDWFKHVPPDVLAKNFSVPANNFGHTPDPEERYMFPLPVPGPIASDRIIGNGTVPESFSFRPSTVTPLTFRSGSVRIVDSSNFKAAKTLAAAIVEVEPGGMRELHWHPNTDEWQYYISGQARMGVFGASGDARTFDYRAGDVGYVPFAMGHYIENTGSTPLRFLEMFKALRFEDVSLNQWMALTPTKLVQGHLKLSDQVMKALSKTKHSVIPA</sequence>
<evidence type="ECO:0000259" key="6">
    <source>
        <dbReference type="SMART" id="SM00835"/>
    </source>
</evidence>
<reference evidence="7 8" key="1">
    <citation type="journal article" date="2014" name="World J. Microbiol. Biotechnol.">
        <title>Biodiversity and physiological characteristics of Antarctic and Arctic lichens-associated bacteria.</title>
        <authorList>
            <person name="Lee Y.M."/>
            <person name="Kim E.H."/>
            <person name="Lee H.K."/>
            <person name="Hong S.G."/>
        </authorList>
    </citation>
    <scope>NUCLEOTIDE SEQUENCE [LARGE SCALE GENOMIC DNA]</scope>
    <source>
        <strain evidence="7 8">PAMC 26569</strain>
        <plasmid evidence="7">unnamed1</plasmid>
    </source>
</reference>
<feature type="signal peptide" evidence="5">
    <location>
        <begin position="1"/>
        <end position="33"/>
    </location>
</feature>
<dbReference type="InterPro" id="IPR006045">
    <property type="entry name" value="Cupin_1"/>
</dbReference>
<dbReference type="Gene3D" id="2.60.120.10">
    <property type="entry name" value="Jelly Rolls"/>
    <property type="match status" value="2"/>
</dbReference>
<evidence type="ECO:0000256" key="4">
    <source>
        <dbReference type="SAM" id="MobiDB-lite"/>
    </source>
</evidence>
<dbReference type="PANTHER" id="PTHR35848:SF9">
    <property type="entry name" value="SLL1358 PROTEIN"/>
    <property type="match status" value="1"/>
</dbReference>
<feature type="binding site" evidence="3">
    <location>
        <position position="348"/>
    </location>
    <ligand>
        <name>Mn(2+)</name>
        <dbReference type="ChEBI" id="CHEBI:29035"/>
        <label>2</label>
    </ligand>
</feature>
<keyword evidence="3" id="KW-0464">Manganese</keyword>
<dbReference type="Proteomes" id="UP000500767">
    <property type="component" value="Plasmid unnamed1"/>
</dbReference>
<feature type="binding site" evidence="3">
    <location>
        <position position="309"/>
    </location>
    <ligand>
        <name>Mn(2+)</name>
        <dbReference type="ChEBI" id="CHEBI:29035"/>
        <label>2</label>
    </ligand>
</feature>
<feature type="binding site" evidence="3">
    <location>
        <position position="302"/>
    </location>
    <ligand>
        <name>Mn(2+)</name>
        <dbReference type="ChEBI" id="CHEBI:29035"/>
        <label>2</label>
    </ligand>
</feature>
<evidence type="ECO:0000313" key="8">
    <source>
        <dbReference type="Proteomes" id="UP000500767"/>
    </source>
</evidence>
<dbReference type="InterPro" id="IPR017774">
    <property type="entry name" value="Bicupin_oxalate_deCO2ase/Oxase"/>
</dbReference>
<keyword evidence="1 3" id="KW-0479">Metal-binding</keyword>
<dbReference type="InterPro" id="IPR011051">
    <property type="entry name" value="RmlC_Cupin_sf"/>
</dbReference>
<dbReference type="SUPFAM" id="SSF51182">
    <property type="entry name" value="RmlC-like cupins"/>
    <property type="match status" value="1"/>
</dbReference>
<comment type="cofactor">
    <cofactor evidence="3">
        <name>Mn(2+)</name>
        <dbReference type="ChEBI" id="CHEBI:29035"/>
    </cofactor>
    <text evidence="3">Binds 2 manganese ions per subunit.</text>
</comment>